<dbReference type="AlphaFoldDB" id="A0A518H4S9"/>
<dbReference type="Proteomes" id="UP000317835">
    <property type="component" value="Chromosome"/>
</dbReference>
<evidence type="ECO:0000256" key="4">
    <source>
        <dbReference type="ARBA" id="ARBA00022692"/>
    </source>
</evidence>
<sequence>MSVVMWGVFLSLVWMLLFGRLTLASALTGLAVGLLVSGFARWTIAQDGREVGSRRSVSFPNPARLARGSIAAVRLLGFFLVELTKANLQLSRDVLRPRPDFRPALLALDVPDLRPGEVVLLAAMISLTPGTISVDVERDASTLYVHSIYAGDPEGLRAGLREFADRIVAVRGERRSHRGSGVG</sequence>
<dbReference type="GO" id="GO:0005886">
    <property type="term" value="C:plasma membrane"/>
    <property type="evidence" value="ECO:0007669"/>
    <property type="project" value="UniProtKB-SubCell"/>
</dbReference>
<protein>
    <submittedName>
        <fullName evidence="7">Na(+)/H(+) antiporter subunit E</fullName>
    </submittedName>
</protein>
<dbReference type="Pfam" id="PF01899">
    <property type="entry name" value="MNHE"/>
    <property type="match status" value="1"/>
</dbReference>
<dbReference type="OrthoDB" id="9800498at2"/>
<name>A0A518H4S9_9BACT</name>
<proteinExistence type="inferred from homology"/>
<dbReference type="PIRSF" id="PIRSF019239">
    <property type="entry name" value="MrpE"/>
    <property type="match status" value="1"/>
</dbReference>
<keyword evidence="3" id="KW-1003">Cell membrane</keyword>
<dbReference type="PANTHER" id="PTHR34584">
    <property type="entry name" value="NA(+)/H(+) ANTIPORTER SUBUNIT E1"/>
    <property type="match status" value="1"/>
</dbReference>
<evidence type="ECO:0000256" key="5">
    <source>
        <dbReference type="ARBA" id="ARBA00022989"/>
    </source>
</evidence>
<evidence type="ECO:0000313" key="7">
    <source>
        <dbReference type="EMBL" id="QDV35841.1"/>
    </source>
</evidence>
<keyword evidence="6" id="KW-0472">Membrane</keyword>
<comment type="similarity">
    <text evidence="2">Belongs to the CPA3 antiporters (TC 2.A.63) subunit E family.</text>
</comment>
<reference evidence="7 8" key="1">
    <citation type="submission" date="2019-02" db="EMBL/GenBank/DDBJ databases">
        <title>Deep-cultivation of Planctomycetes and their phenomic and genomic characterization uncovers novel biology.</title>
        <authorList>
            <person name="Wiegand S."/>
            <person name="Jogler M."/>
            <person name="Boedeker C."/>
            <person name="Pinto D."/>
            <person name="Vollmers J."/>
            <person name="Rivas-Marin E."/>
            <person name="Kohn T."/>
            <person name="Peeters S.H."/>
            <person name="Heuer A."/>
            <person name="Rast P."/>
            <person name="Oberbeckmann S."/>
            <person name="Bunk B."/>
            <person name="Jeske O."/>
            <person name="Meyerdierks A."/>
            <person name="Storesund J.E."/>
            <person name="Kallscheuer N."/>
            <person name="Luecker S."/>
            <person name="Lage O.M."/>
            <person name="Pohl T."/>
            <person name="Merkel B.J."/>
            <person name="Hornburger P."/>
            <person name="Mueller R.-W."/>
            <person name="Bruemmer F."/>
            <person name="Labrenz M."/>
            <person name="Spormann A.M."/>
            <person name="Op den Camp H."/>
            <person name="Overmann J."/>
            <person name="Amann R."/>
            <person name="Jetten M.S.M."/>
            <person name="Mascher T."/>
            <person name="Medema M.H."/>
            <person name="Devos D.P."/>
            <person name="Kaster A.-K."/>
            <person name="Ovreas L."/>
            <person name="Rohde M."/>
            <person name="Galperin M.Y."/>
            <person name="Jogler C."/>
        </authorList>
    </citation>
    <scope>NUCLEOTIDE SEQUENCE [LARGE SCALE GENOMIC DNA]</scope>
    <source>
        <strain evidence="7 8">ElP</strain>
    </source>
</reference>
<accession>A0A518H4S9</accession>
<evidence type="ECO:0000256" key="2">
    <source>
        <dbReference type="ARBA" id="ARBA00006228"/>
    </source>
</evidence>
<dbReference type="PANTHER" id="PTHR34584:SF1">
    <property type="entry name" value="NA(+)_H(+) ANTIPORTER SUBUNIT E1"/>
    <property type="match status" value="1"/>
</dbReference>
<gene>
    <name evidence="7" type="primary">mrpE</name>
    <name evidence="7" type="ORF">ElP_37490</name>
</gene>
<evidence type="ECO:0000256" key="1">
    <source>
        <dbReference type="ARBA" id="ARBA00004651"/>
    </source>
</evidence>
<evidence type="ECO:0000256" key="3">
    <source>
        <dbReference type="ARBA" id="ARBA00022475"/>
    </source>
</evidence>
<dbReference type="KEGG" id="tpla:ElP_37490"/>
<dbReference type="EMBL" id="CP036426">
    <property type="protein sequence ID" value="QDV35841.1"/>
    <property type="molecule type" value="Genomic_DNA"/>
</dbReference>
<dbReference type="GO" id="GO:0008324">
    <property type="term" value="F:monoatomic cation transmembrane transporter activity"/>
    <property type="evidence" value="ECO:0007669"/>
    <property type="project" value="InterPro"/>
</dbReference>
<comment type="subcellular location">
    <subcellularLocation>
        <location evidence="1">Cell membrane</location>
        <topology evidence="1">Multi-pass membrane protein</topology>
    </subcellularLocation>
</comment>
<dbReference type="InterPro" id="IPR002758">
    <property type="entry name" value="Cation_antiport_E"/>
</dbReference>
<keyword evidence="4" id="KW-0812">Transmembrane</keyword>
<organism evidence="7 8">
    <name type="scientific">Tautonia plasticadhaerens</name>
    <dbReference type="NCBI Taxonomy" id="2527974"/>
    <lineage>
        <taxon>Bacteria</taxon>
        <taxon>Pseudomonadati</taxon>
        <taxon>Planctomycetota</taxon>
        <taxon>Planctomycetia</taxon>
        <taxon>Isosphaerales</taxon>
        <taxon>Isosphaeraceae</taxon>
        <taxon>Tautonia</taxon>
    </lineage>
</organism>
<dbReference type="RefSeq" id="WP_145271700.1">
    <property type="nucleotide sequence ID" value="NZ_CP036426.1"/>
</dbReference>
<evidence type="ECO:0000313" key="8">
    <source>
        <dbReference type="Proteomes" id="UP000317835"/>
    </source>
</evidence>
<keyword evidence="5" id="KW-1133">Transmembrane helix</keyword>
<keyword evidence="8" id="KW-1185">Reference proteome</keyword>
<evidence type="ECO:0000256" key="6">
    <source>
        <dbReference type="ARBA" id="ARBA00023136"/>
    </source>
</evidence>